<dbReference type="NCBIfam" id="TIGR03168">
    <property type="entry name" value="1-PFK"/>
    <property type="match status" value="1"/>
</dbReference>
<dbReference type="Gene3D" id="3.40.1190.20">
    <property type="match status" value="1"/>
</dbReference>
<comment type="pathway">
    <text evidence="7">Carbohydrate metabolism; D-tagatose 6-phosphate degradation; D-glyceraldehyde 3-phosphate and glycerone phosphate from D-tagatose 6-phosphate: step 1/2.</text>
</comment>
<dbReference type="GO" id="GO:0005829">
    <property type="term" value="C:cytosol"/>
    <property type="evidence" value="ECO:0007669"/>
    <property type="project" value="TreeGrafter"/>
</dbReference>
<evidence type="ECO:0000256" key="1">
    <source>
        <dbReference type="ARBA" id="ARBA00005380"/>
    </source>
</evidence>
<dbReference type="Proteomes" id="UP000824072">
    <property type="component" value="Unassembled WGS sequence"/>
</dbReference>
<dbReference type="GO" id="GO:0005988">
    <property type="term" value="P:lactose metabolic process"/>
    <property type="evidence" value="ECO:0007669"/>
    <property type="project" value="UniProtKB-KW"/>
</dbReference>
<evidence type="ECO:0000256" key="6">
    <source>
        <dbReference type="ARBA" id="ARBA00047745"/>
    </source>
</evidence>
<protein>
    <recommendedName>
        <fullName evidence="7">Tagatose-6-phosphate kinase</fullName>
        <ecNumber evidence="7">2.7.1.144</ecNumber>
    </recommendedName>
</protein>
<dbReference type="GO" id="GO:0008662">
    <property type="term" value="F:1-phosphofructokinase activity"/>
    <property type="evidence" value="ECO:0007669"/>
    <property type="project" value="UniProtKB-UniRule"/>
</dbReference>
<dbReference type="InterPro" id="IPR022463">
    <property type="entry name" value="1-PFruKinase"/>
</dbReference>
<evidence type="ECO:0000313" key="10">
    <source>
        <dbReference type="EMBL" id="HIU34035.1"/>
    </source>
</evidence>
<comment type="similarity">
    <text evidence="1">Belongs to the carbohydrate kinase pfkB family.</text>
</comment>
<evidence type="ECO:0000256" key="3">
    <source>
        <dbReference type="ARBA" id="ARBA00022741"/>
    </source>
</evidence>
<keyword evidence="5 7" id="KW-0067">ATP-binding</keyword>
<evidence type="ECO:0000256" key="5">
    <source>
        <dbReference type="ARBA" id="ARBA00022840"/>
    </source>
</evidence>
<evidence type="ECO:0000256" key="8">
    <source>
        <dbReference type="RuleBase" id="RU369061"/>
    </source>
</evidence>
<dbReference type="SUPFAM" id="SSF53613">
    <property type="entry name" value="Ribokinase-like"/>
    <property type="match status" value="1"/>
</dbReference>
<feature type="domain" description="Carbohydrate kinase PfkB" evidence="9">
    <location>
        <begin position="8"/>
        <end position="291"/>
    </location>
</feature>
<reference evidence="10" key="2">
    <citation type="journal article" date="2021" name="PeerJ">
        <title>Extensive microbial diversity within the chicken gut microbiome revealed by metagenomics and culture.</title>
        <authorList>
            <person name="Gilroy R."/>
            <person name="Ravi A."/>
            <person name="Getino M."/>
            <person name="Pursley I."/>
            <person name="Horton D.L."/>
            <person name="Alikhan N.F."/>
            <person name="Baker D."/>
            <person name="Gharbi K."/>
            <person name="Hall N."/>
            <person name="Watson M."/>
            <person name="Adriaenssens E.M."/>
            <person name="Foster-Nyarko E."/>
            <person name="Jarju S."/>
            <person name="Secka A."/>
            <person name="Antonio M."/>
            <person name="Oren A."/>
            <person name="Chaudhuri R.R."/>
            <person name="La Ragione R."/>
            <person name="Hildebrand F."/>
            <person name="Pallen M.J."/>
        </authorList>
    </citation>
    <scope>NUCLEOTIDE SEQUENCE</scope>
    <source>
        <strain evidence="10">ChiHcec3-11533</strain>
    </source>
</reference>
<keyword evidence="3 7" id="KW-0547">Nucleotide-binding</keyword>
<dbReference type="AlphaFoldDB" id="A0A9D1IBR9"/>
<dbReference type="InterPro" id="IPR029056">
    <property type="entry name" value="Ribokinase-like"/>
</dbReference>
<dbReference type="FunFam" id="3.40.1190.20:FF:000001">
    <property type="entry name" value="Phosphofructokinase"/>
    <property type="match status" value="1"/>
</dbReference>
<evidence type="ECO:0000256" key="7">
    <source>
        <dbReference type="PIRNR" id="PIRNR000535"/>
    </source>
</evidence>
<proteinExistence type="inferred from homology"/>
<sequence length="311" mass="33573">MITTVCLNPSVDHTVEVEHLETGALNRVISGRYDAGGKGLNVAVSSSALGLDAECVGFMYRESARLFEKRLLKSATAYDFIWCEGRARTNLKIFDRSRGEVTEINEPGIGVQEADLQKMTELVVHRAAHADFLVLSGSMPPNCPWDYYRTLISRVEGLGCRCILDADGERLKLGIEAKPFLIKPNRYELELLTGRELHGIAEIACAAREVQEQGVEVVAVSMGAEGALIVCGDECLYAKALSVPVRSTVGAGDSMVAGLAAGFLMEADLETAFRMGVAAAGAKCMAEGSDTFSRADYKALIKQVEIQNMEA</sequence>
<comment type="function">
    <text evidence="8">Catalyzes the ATP-dependent phosphorylation of fructose-l-phosphate to fructose-l,6-bisphosphate.</text>
</comment>
<dbReference type="InterPro" id="IPR002173">
    <property type="entry name" value="Carboh/pur_kinase_PfkB_CS"/>
</dbReference>
<dbReference type="PIRSF" id="PIRSF000535">
    <property type="entry name" value="1PFK/6PFK/LacC"/>
    <property type="match status" value="1"/>
</dbReference>
<dbReference type="NCBIfam" id="TIGR03828">
    <property type="entry name" value="pfkB"/>
    <property type="match status" value="1"/>
</dbReference>
<dbReference type="InterPro" id="IPR017583">
    <property type="entry name" value="Tagatose/fructose_Pkinase"/>
</dbReference>
<dbReference type="PANTHER" id="PTHR46566:SF2">
    <property type="entry name" value="ATP-DEPENDENT 6-PHOSPHOFRUCTOKINASE ISOZYME 2"/>
    <property type="match status" value="1"/>
</dbReference>
<reference evidence="10" key="1">
    <citation type="submission" date="2020-10" db="EMBL/GenBank/DDBJ databases">
        <authorList>
            <person name="Gilroy R."/>
        </authorList>
    </citation>
    <scope>NUCLEOTIDE SEQUENCE</scope>
    <source>
        <strain evidence="10">ChiHcec3-11533</strain>
    </source>
</reference>
<comment type="catalytic activity">
    <reaction evidence="7">
        <text>D-tagatofuranose 6-phosphate + ATP = D-tagatofuranose 1,6-bisphosphate + ADP + H(+)</text>
        <dbReference type="Rhea" id="RHEA:12420"/>
        <dbReference type="ChEBI" id="CHEBI:15378"/>
        <dbReference type="ChEBI" id="CHEBI:30616"/>
        <dbReference type="ChEBI" id="CHEBI:58694"/>
        <dbReference type="ChEBI" id="CHEBI:58695"/>
        <dbReference type="ChEBI" id="CHEBI:456216"/>
        <dbReference type="EC" id="2.7.1.144"/>
    </reaction>
</comment>
<keyword evidence="7" id="KW-0423">Lactose metabolism</keyword>
<comment type="catalytic activity">
    <reaction evidence="6 8">
        <text>beta-D-fructose 1-phosphate + ATP = beta-D-fructose 1,6-bisphosphate + ADP + H(+)</text>
        <dbReference type="Rhea" id="RHEA:14213"/>
        <dbReference type="ChEBI" id="CHEBI:15378"/>
        <dbReference type="ChEBI" id="CHEBI:30616"/>
        <dbReference type="ChEBI" id="CHEBI:32966"/>
        <dbReference type="ChEBI" id="CHEBI:138881"/>
        <dbReference type="ChEBI" id="CHEBI:456216"/>
        <dbReference type="EC" id="2.7.1.56"/>
    </reaction>
</comment>
<evidence type="ECO:0000256" key="2">
    <source>
        <dbReference type="ARBA" id="ARBA00022679"/>
    </source>
</evidence>
<dbReference type="GO" id="GO:0044281">
    <property type="term" value="P:small molecule metabolic process"/>
    <property type="evidence" value="ECO:0007669"/>
    <property type="project" value="UniProtKB-ARBA"/>
</dbReference>
<dbReference type="GO" id="GO:0016052">
    <property type="term" value="P:carbohydrate catabolic process"/>
    <property type="evidence" value="ECO:0007669"/>
    <property type="project" value="UniProtKB-ARBA"/>
</dbReference>
<gene>
    <name evidence="10" type="primary">pfkB</name>
    <name evidence="10" type="ORF">IAB02_05680</name>
</gene>
<dbReference type="GO" id="GO:0009024">
    <property type="term" value="F:tagatose-6-phosphate kinase activity"/>
    <property type="evidence" value="ECO:0007669"/>
    <property type="project" value="UniProtKB-EC"/>
</dbReference>
<evidence type="ECO:0000256" key="4">
    <source>
        <dbReference type="ARBA" id="ARBA00022777"/>
    </source>
</evidence>
<evidence type="ECO:0000259" key="9">
    <source>
        <dbReference type="Pfam" id="PF00294"/>
    </source>
</evidence>
<dbReference type="GO" id="GO:0005524">
    <property type="term" value="F:ATP binding"/>
    <property type="evidence" value="ECO:0007669"/>
    <property type="project" value="UniProtKB-UniRule"/>
</dbReference>
<comment type="caution">
    <text evidence="10">The sequence shown here is derived from an EMBL/GenBank/DDBJ whole genome shotgun (WGS) entry which is preliminary data.</text>
</comment>
<accession>A0A9D1IBR9</accession>
<dbReference type="PROSITE" id="PS00584">
    <property type="entry name" value="PFKB_KINASES_2"/>
    <property type="match status" value="1"/>
</dbReference>
<dbReference type="EC" id="2.7.1.144" evidence="7"/>
<keyword evidence="2 7" id="KW-0808">Transferase</keyword>
<comment type="similarity">
    <text evidence="7">Belongs to the carbohydrate kinase PfkB family. LacC subfamily.</text>
</comment>
<evidence type="ECO:0000313" key="11">
    <source>
        <dbReference type="Proteomes" id="UP000824072"/>
    </source>
</evidence>
<dbReference type="PANTHER" id="PTHR46566">
    <property type="entry name" value="1-PHOSPHOFRUCTOKINASE-RELATED"/>
    <property type="match status" value="1"/>
</dbReference>
<organism evidence="10 11">
    <name type="scientific">Candidatus Pullichristensenella excrementigallinarum</name>
    <dbReference type="NCBI Taxonomy" id="2840907"/>
    <lineage>
        <taxon>Bacteria</taxon>
        <taxon>Bacillati</taxon>
        <taxon>Bacillota</taxon>
        <taxon>Clostridia</taxon>
        <taxon>Candidatus Pullichristensenella</taxon>
    </lineage>
</organism>
<name>A0A9D1IBR9_9FIRM</name>
<dbReference type="Pfam" id="PF00294">
    <property type="entry name" value="PfkB"/>
    <property type="match status" value="1"/>
</dbReference>
<dbReference type="CDD" id="cd01164">
    <property type="entry name" value="FruK_PfkB_like"/>
    <property type="match status" value="1"/>
</dbReference>
<dbReference type="InterPro" id="IPR011611">
    <property type="entry name" value="PfkB_dom"/>
</dbReference>
<keyword evidence="4 8" id="KW-0418">Kinase</keyword>
<dbReference type="EMBL" id="DVMU01000125">
    <property type="protein sequence ID" value="HIU34035.1"/>
    <property type="molecule type" value="Genomic_DNA"/>
</dbReference>